<reference evidence="2" key="2">
    <citation type="submission" date="2020-11" db="EMBL/GenBank/DDBJ databases">
        <authorList>
            <person name="McCartney M.A."/>
            <person name="Auch B."/>
            <person name="Kono T."/>
            <person name="Mallez S."/>
            <person name="Becker A."/>
            <person name="Gohl D.M."/>
            <person name="Silverstein K.A.T."/>
            <person name="Koren S."/>
            <person name="Bechman K.B."/>
            <person name="Herman A."/>
            <person name="Abrahante J.E."/>
            <person name="Garbe J."/>
        </authorList>
    </citation>
    <scope>NUCLEOTIDE SEQUENCE</scope>
    <source>
        <strain evidence="2">Duluth1</strain>
        <tissue evidence="2">Whole animal</tissue>
    </source>
</reference>
<dbReference type="EMBL" id="JAIWYP010000002">
    <property type="protein sequence ID" value="KAH3868145.1"/>
    <property type="molecule type" value="Genomic_DNA"/>
</dbReference>
<evidence type="ECO:0000256" key="1">
    <source>
        <dbReference type="SAM" id="MobiDB-lite"/>
    </source>
</evidence>
<organism evidence="2 3">
    <name type="scientific">Dreissena polymorpha</name>
    <name type="common">Zebra mussel</name>
    <name type="synonym">Mytilus polymorpha</name>
    <dbReference type="NCBI Taxonomy" id="45954"/>
    <lineage>
        <taxon>Eukaryota</taxon>
        <taxon>Metazoa</taxon>
        <taxon>Spiralia</taxon>
        <taxon>Lophotrochozoa</taxon>
        <taxon>Mollusca</taxon>
        <taxon>Bivalvia</taxon>
        <taxon>Autobranchia</taxon>
        <taxon>Heteroconchia</taxon>
        <taxon>Euheterodonta</taxon>
        <taxon>Imparidentia</taxon>
        <taxon>Neoheterodontei</taxon>
        <taxon>Myida</taxon>
        <taxon>Dreissenoidea</taxon>
        <taxon>Dreissenidae</taxon>
        <taxon>Dreissena</taxon>
    </lineage>
</organism>
<gene>
    <name evidence="2" type="ORF">DPMN_031285</name>
</gene>
<name>A0A9D4LZP6_DREPO</name>
<proteinExistence type="predicted"/>
<evidence type="ECO:0000313" key="2">
    <source>
        <dbReference type="EMBL" id="KAH3868145.1"/>
    </source>
</evidence>
<feature type="region of interest" description="Disordered" evidence="1">
    <location>
        <begin position="1"/>
        <end position="38"/>
    </location>
</feature>
<keyword evidence="3" id="KW-1185">Reference proteome</keyword>
<dbReference type="OrthoDB" id="6162383at2759"/>
<reference evidence="2" key="1">
    <citation type="journal article" date="2019" name="bioRxiv">
        <title>The Genome of the Zebra Mussel, Dreissena polymorpha: A Resource for Invasive Species Research.</title>
        <authorList>
            <person name="McCartney M.A."/>
            <person name="Auch B."/>
            <person name="Kono T."/>
            <person name="Mallez S."/>
            <person name="Zhang Y."/>
            <person name="Obille A."/>
            <person name="Becker A."/>
            <person name="Abrahante J.E."/>
            <person name="Garbe J."/>
            <person name="Badalamenti J.P."/>
            <person name="Herman A."/>
            <person name="Mangelson H."/>
            <person name="Liachko I."/>
            <person name="Sullivan S."/>
            <person name="Sone E.D."/>
            <person name="Koren S."/>
            <person name="Silverstein K.A.T."/>
            <person name="Beckman K.B."/>
            <person name="Gohl D.M."/>
        </authorList>
    </citation>
    <scope>NUCLEOTIDE SEQUENCE</scope>
    <source>
        <strain evidence="2">Duluth1</strain>
        <tissue evidence="2">Whole animal</tissue>
    </source>
</reference>
<feature type="region of interest" description="Disordered" evidence="1">
    <location>
        <begin position="1046"/>
        <end position="1070"/>
    </location>
</feature>
<evidence type="ECO:0000313" key="3">
    <source>
        <dbReference type="Proteomes" id="UP000828390"/>
    </source>
</evidence>
<dbReference type="AlphaFoldDB" id="A0A9D4LZP6"/>
<protein>
    <submittedName>
        <fullName evidence="2">Uncharacterized protein</fullName>
    </submittedName>
</protein>
<feature type="compositionally biased region" description="Low complexity" evidence="1">
    <location>
        <begin position="1056"/>
        <end position="1070"/>
    </location>
</feature>
<accession>A0A9D4LZP6</accession>
<feature type="region of interest" description="Disordered" evidence="1">
    <location>
        <begin position="205"/>
        <end position="229"/>
    </location>
</feature>
<dbReference type="Proteomes" id="UP000828390">
    <property type="component" value="Unassembled WGS sequence"/>
</dbReference>
<feature type="compositionally biased region" description="Basic and acidic residues" evidence="1">
    <location>
        <begin position="209"/>
        <end position="229"/>
    </location>
</feature>
<sequence>MSEPSEDNCVPNAHPSESLSEDVNHPSFEDVDGNTMDVEDKVTIQTHDSLLPSTNMKEDNFLRTPEKCKEKNKNIDAERNLNWEVNSSYFVGSRFQVICESEKDMTAVKNEDDNFNAGTNNADYVPKGNNKDGTREEVISTYNYVVEIDADCVKRKSANSAKGDEHSEIQGQISFHINQPSVLERSENIFKEERKFTEMNTNEHVSTMETKEKADNLRSERLEESHESKSQMALKRKLCDKTCEKIEQSDCRLEVKKSRKQSVPKRLIKTMSDPDGEEGIQMLIENMAVKENHKQLCAIEKIEKAASNEEACPNEKSEKSRKQVYPKRILIEQDVDQTDGRLYESFEKSEDMITEVSAAEIENQELENLNSEPNDLGENCEKEIEPDFDYEMLNFKTAAVPDFEKQLFALGCSADNIDLLSKFSPSMLKSTLQANMASPLAAELQNMEYIRQMREVRTSRYRKISIAEKREISDYAKENGVSVAANFFNVSKSAVSMWSRTDFDEVERVHFNRKRNCMLGNEKFEALCARVRLQKENKFRDLSKQDKIEASRYAKLVGVREMARCLDVALGTISGWMRQFPYVVKADLLEESSSQENSRESISYDGDATNIAENSLEENSFDSDCCEDLGLNEISSFECAMTESSSDNVGLTGNKRKRKSAKAKNLARTVNGNMTNTFGSNLDKKLTSSDEKVEIIKPKKRKSSASSTSVSQEENVLGENHGNLMHVRNFDDNDIAKDALDNGVEQEEGLLNLPTHLQEEDLDQLIADTLYKEPDVDALYEDKKDLMSGTELEGDEHFKELFTRVIKCRSQKYKNLSPRDKMDVCLYGKRSGVRRVGKVLGLATGTLSGWNTKYQVFLNDPNSATRVRDPAVNYGKLSVSDICQQIIDNDMSLDGNVQAGSSTQKSDFDLSDIESAEVSAVKCLFKEKYSEIKKTVEVARTMKFKNMTSEQKIEIVKCAKLIGIRPTARVLNVPIGTLSGWISKYSGDLHPIYNMEKSLSYGDLNSSLNPSWPYLFKDPGGFLPTMVPSGLFSSISQSEEHSLEESADFGSDSVINSNSANDMSNSMNFE</sequence>
<comment type="caution">
    <text evidence="2">The sequence shown here is derived from an EMBL/GenBank/DDBJ whole genome shotgun (WGS) entry which is preliminary data.</text>
</comment>
<feature type="region of interest" description="Disordered" evidence="1">
    <location>
        <begin position="693"/>
        <end position="722"/>
    </location>
</feature>